<accession>A0A8B9V1C5</accession>
<feature type="region of interest" description="Disordered" evidence="5">
    <location>
        <begin position="140"/>
        <end position="227"/>
    </location>
</feature>
<dbReference type="Ensembl" id="ENSAZOT00000017545.1">
    <property type="protein sequence ID" value="ENSAZOP00000016309.1"/>
    <property type="gene ID" value="ENSAZOG00000010645.1"/>
</dbReference>
<dbReference type="PANTHER" id="PTHR19971">
    <property type="entry name" value="SIGNAL-REGULATORY PROTEIN BETA"/>
    <property type="match status" value="1"/>
</dbReference>
<evidence type="ECO:0000259" key="6">
    <source>
        <dbReference type="PROSITE" id="PS50835"/>
    </source>
</evidence>
<dbReference type="PROSITE" id="PS50835">
    <property type="entry name" value="IG_LIKE"/>
    <property type="match status" value="1"/>
</dbReference>
<dbReference type="InterPro" id="IPR051755">
    <property type="entry name" value="Ig-like_CS_Receptor"/>
</dbReference>
<proteinExistence type="predicted"/>
<evidence type="ECO:0000256" key="3">
    <source>
        <dbReference type="ARBA" id="ARBA00023180"/>
    </source>
</evidence>
<reference evidence="7" key="1">
    <citation type="submission" date="2025-08" db="UniProtKB">
        <authorList>
            <consortium name="Ensembl"/>
        </authorList>
    </citation>
    <scope>IDENTIFICATION</scope>
</reference>
<dbReference type="SMART" id="SM00409">
    <property type="entry name" value="IG"/>
    <property type="match status" value="1"/>
</dbReference>
<dbReference type="Proteomes" id="UP000694549">
    <property type="component" value="Unplaced"/>
</dbReference>
<keyword evidence="2" id="KW-1015">Disulfide bond</keyword>
<dbReference type="Gene3D" id="2.60.40.10">
    <property type="entry name" value="Immunoglobulins"/>
    <property type="match status" value="1"/>
</dbReference>
<dbReference type="AlphaFoldDB" id="A0A8B9V1C5"/>
<evidence type="ECO:0000313" key="8">
    <source>
        <dbReference type="Proteomes" id="UP000694549"/>
    </source>
</evidence>
<feature type="compositionally biased region" description="Pro residues" evidence="5">
    <location>
        <begin position="189"/>
        <end position="200"/>
    </location>
</feature>
<reference evidence="7" key="2">
    <citation type="submission" date="2025-09" db="UniProtKB">
        <authorList>
            <consortium name="Ensembl"/>
        </authorList>
    </citation>
    <scope>IDENTIFICATION</scope>
</reference>
<evidence type="ECO:0000313" key="7">
    <source>
        <dbReference type="Ensembl" id="ENSAZOP00000016309.1"/>
    </source>
</evidence>
<dbReference type="InterPro" id="IPR013106">
    <property type="entry name" value="Ig_V-set"/>
</dbReference>
<organism evidence="7 8">
    <name type="scientific">Anas zonorhyncha</name>
    <name type="common">Eastern spot-billed duck</name>
    <dbReference type="NCBI Taxonomy" id="75864"/>
    <lineage>
        <taxon>Eukaryota</taxon>
        <taxon>Metazoa</taxon>
        <taxon>Chordata</taxon>
        <taxon>Craniata</taxon>
        <taxon>Vertebrata</taxon>
        <taxon>Euteleostomi</taxon>
        <taxon>Archelosauria</taxon>
        <taxon>Archosauria</taxon>
        <taxon>Dinosauria</taxon>
        <taxon>Saurischia</taxon>
        <taxon>Theropoda</taxon>
        <taxon>Coelurosauria</taxon>
        <taxon>Aves</taxon>
        <taxon>Neognathae</taxon>
        <taxon>Galloanserae</taxon>
        <taxon>Anseriformes</taxon>
        <taxon>Anatidae</taxon>
        <taxon>Anatinae</taxon>
        <taxon>Anas</taxon>
    </lineage>
</organism>
<dbReference type="InterPro" id="IPR007110">
    <property type="entry name" value="Ig-like_dom"/>
</dbReference>
<keyword evidence="3" id="KW-0325">Glycoprotein</keyword>
<evidence type="ECO:0000256" key="1">
    <source>
        <dbReference type="ARBA" id="ARBA00022729"/>
    </source>
</evidence>
<keyword evidence="8" id="KW-1185">Reference proteome</keyword>
<feature type="domain" description="Ig-like" evidence="6">
    <location>
        <begin position="18"/>
        <end position="110"/>
    </location>
</feature>
<dbReference type="SMART" id="SM00406">
    <property type="entry name" value="IGv"/>
    <property type="match status" value="1"/>
</dbReference>
<evidence type="ECO:0000256" key="5">
    <source>
        <dbReference type="SAM" id="MobiDB-lite"/>
    </source>
</evidence>
<evidence type="ECO:0000256" key="2">
    <source>
        <dbReference type="ARBA" id="ARBA00023157"/>
    </source>
</evidence>
<keyword evidence="4" id="KW-0393">Immunoglobulin domain</keyword>
<keyword evidence="1" id="KW-0732">Signal</keyword>
<protein>
    <recommendedName>
        <fullName evidence="6">Ig-like domain-containing protein</fullName>
    </recommendedName>
</protein>
<sequence length="227" mass="23831">PPQDMVWGHPPHGFGLSPGADAQAGQGFQLQQPQKISVMAGETLTLSCNVTGGGPIGAVKWLKGWGSGSETVYDQKDPSSRGMRAVDGSNTDFTILIRDVRPEDAGTYYCVKFHKTTAGEEMYRQGNGTEVLVQGEWGSQYSSQQEPALPGQSPSRALGSALGQGLRSRPRERVPGPGGHSPADGPALLPQPNPPTPLCPGPVTEWRQGIWHPSPASLGGSSPVTSA</sequence>
<name>A0A8B9V1C5_9AVES</name>
<dbReference type="InterPro" id="IPR003599">
    <property type="entry name" value="Ig_sub"/>
</dbReference>
<evidence type="ECO:0000256" key="4">
    <source>
        <dbReference type="ARBA" id="ARBA00023319"/>
    </source>
</evidence>
<dbReference type="InterPro" id="IPR036179">
    <property type="entry name" value="Ig-like_dom_sf"/>
</dbReference>
<dbReference type="SUPFAM" id="SSF48726">
    <property type="entry name" value="Immunoglobulin"/>
    <property type="match status" value="1"/>
</dbReference>
<dbReference type="FunFam" id="2.60.40.10:FF:000295">
    <property type="entry name" value="Tyrosine-protein phosphatase non-receptor type substrate 1"/>
    <property type="match status" value="1"/>
</dbReference>
<dbReference type="Pfam" id="PF07686">
    <property type="entry name" value="V-set"/>
    <property type="match status" value="1"/>
</dbReference>
<dbReference type="InterPro" id="IPR013783">
    <property type="entry name" value="Ig-like_fold"/>
</dbReference>